<evidence type="ECO:0000313" key="2">
    <source>
        <dbReference type="EMBL" id="OQR76898.1"/>
    </source>
</evidence>
<keyword evidence="3" id="KW-1185">Reference proteome</keyword>
<dbReference type="InParanoid" id="A0A1V9XU53"/>
<reference evidence="2 3" key="1">
    <citation type="journal article" date="2017" name="Gigascience">
        <title>Draft genome of the honey bee ectoparasitic mite, Tropilaelaps mercedesae, is shaped by the parasitic life history.</title>
        <authorList>
            <person name="Dong X."/>
            <person name="Armstrong S.D."/>
            <person name="Xia D."/>
            <person name="Makepeace B.L."/>
            <person name="Darby A.C."/>
            <person name="Kadowaki T."/>
        </authorList>
    </citation>
    <scope>NUCLEOTIDE SEQUENCE [LARGE SCALE GENOMIC DNA]</scope>
    <source>
        <strain evidence="2">Wuxi-XJTLU</strain>
    </source>
</reference>
<proteinExistence type="predicted"/>
<name>A0A1V9XU53_9ACAR</name>
<gene>
    <name evidence="2" type="ORF">BIW11_07476</name>
</gene>
<accession>A0A1V9XU53</accession>
<evidence type="ECO:0000256" key="1">
    <source>
        <dbReference type="SAM" id="MobiDB-lite"/>
    </source>
</evidence>
<dbReference type="Proteomes" id="UP000192247">
    <property type="component" value="Unassembled WGS sequence"/>
</dbReference>
<organism evidence="2 3">
    <name type="scientific">Tropilaelaps mercedesae</name>
    <dbReference type="NCBI Taxonomy" id="418985"/>
    <lineage>
        <taxon>Eukaryota</taxon>
        <taxon>Metazoa</taxon>
        <taxon>Ecdysozoa</taxon>
        <taxon>Arthropoda</taxon>
        <taxon>Chelicerata</taxon>
        <taxon>Arachnida</taxon>
        <taxon>Acari</taxon>
        <taxon>Parasitiformes</taxon>
        <taxon>Mesostigmata</taxon>
        <taxon>Gamasina</taxon>
        <taxon>Dermanyssoidea</taxon>
        <taxon>Laelapidae</taxon>
        <taxon>Tropilaelaps</taxon>
    </lineage>
</organism>
<feature type="region of interest" description="Disordered" evidence="1">
    <location>
        <begin position="111"/>
        <end position="134"/>
    </location>
</feature>
<comment type="caution">
    <text evidence="2">The sequence shown here is derived from an EMBL/GenBank/DDBJ whole genome shotgun (WGS) entry which is preliminary data.</text>
</comment>
<sequence length="134" mass="15562">MLLVLDRLHIFLIANKGFRVRRRRQRFKSLDVKQLNGLVNHNQGPENKPTTLNGWFPTLGFGGSMNYFGLEKMMDESVVAKTLREANLWWKDKIAFEMVKRVLKLSQSQTRVNNLPPDPKGIPSNASMPWKPWK</sequence>
<protein>
    <submittedName>
        <fullName evidence="2">Uncharacterized protein</fullName>
    </submittedName>
</protein>
<dbReference type="AlphaFoldDB" id="A0A1V9XU53"/>
<evidence type="ECO:0000313" key="3">
    <source>
        <dbReference type="Proteomes" id="UP000192247"/>
    </source>
</evidence>
<dbReference type="EMBL" id="MNPL01004208">
    <property type="protein sequence ID" value="OQR76898.1"/>
    <property type="molecule type" value="Genomic_DNA"/>
</dbReference>